<evidence type="ECO:0000313" key="2">
    <source>
        <dbReference type="Proteomes" id="UP001361570"/>
    </source>
</evidence>
<evidence type="ECO:0008006" key="3">
    <source>
        <dbReference type="Google" id="ProtNLM"/>
    </source>
</evidence>
<protein>
    <recommendedName>
        <fullName evidence="3">Heme peroxidase</fullName>
    </recommendedName>
</protein>
<proteinExistence type="predicted"/>
<dbReference type="RefSeq" id="WP_336403020.1">
    <property type="nucleotide sequence ID" value="NZ_JBAPLU010000003.1"/>
</dbReference>
<accession>A0ABU8DPX5</accession>
<name>A0ABU8DPX5_9ACTN</name>
<organism evidence="1 2">
    <name type="scientific">Klenkia sesuvii</name>
    <dbReference type="NCBI Taxonomy" id="3103137"/>
    <lineage>
        <taxon>Bacteria</taxon>
        <taxon>Bacillati</taxon>
        <taxon>Actinomycetota</taxon>
        <taxon>Actinomycetes</taxon>
        <taxon>Geodermatophilales</taxon>
        <taxon>Geodermatophilaceae</taxon>
        <taxon>Klenkia</taxon>
    </lineage>
</organism>
<comment type="caution">
    <text evidence="1">The sequence shown here is derived from an EMBL/GenBank/DDBJ whole genome shotgun (WGS) entry which is preliminary data.</text>
</comment>
<keyword evidence="2" id="KW-1185">Reference proteome</keyword>
<dbReference type="Proteomes" id="UP001361570">
    <property type="component" value="Unassembled WGS sequence"/>
</dbReference>
<evidence type="ECO:0000313" key="1">
    <source>
        <dbReference type="EMBL" id="MEI4270876.1"/>
    </source>
</evidence>
<dbReference type="EMBL" id="JBAPLU010000003">
    <property type="protein sequence ID" value="MEI4270876.1"/>
    <property type="molecule type" value="Genomic_DNA"/>
</dbReference>
<sequence>MTFDDDVTVLAAACRAQLGPEDTWTPPVGYPDSLALCVVDAVWSMGVRYGGVQRVVQRYLTARSAVGADGRHDGARDLLDQADRFGGAEAFATTMDNRSRTSTRSGILKADAVIRCARALVAAGIESAADLRSAPHAKRAAAETGWREVPGQRSGISWRYVLLLAGVPEVKPDRMITRFVAKATGSAAAPDRAAALVTSVAHHLEVDVRGLDHRIWRFESGRG</sequence>
<gene>
    <name evidence="1" type="ORF">TEK04_03985</name>
</gene>
<reference evidence="1 2" key="1">
    <citation type="submission" date="2024-03" db="EMBL/GenBank/DDBJ databases">
        <title>Draft genome sequence of Klenkia sp. LSe6-5.</title>
        <authorList>
            <person name="Duangmal K."/>
            <person name="Chantavorakit T."/>
        </authorList>
    </citation>
    <scope>NUCLEOTIDE SEQUENCE [LARGE SCALE GENOMIC DNA]</scope>
    <source>
        <strain evidence="1 2">LSe6-5</strain>
    </source>
</reference>